<dbReference type="Proteomes" id="UP000287447">
    <property type="component" value="Unassembled WGS sequence"/>
</dbReference>
<dbReference type="Pfam" id="PF01361">
    <property type="entry name" value="Tautomerase"/>
    <property type="match status" value="1"/>
</dbReference>
<dbReference type="SUPFAM" id="SSF55331">
    <property type="entry name" value="Tautomerase/MIF"/>
    <property type="match status" value="1"/>
</dbReference>
<evidence type="ECO:0000259" key="3">
    <source>
        <dbReference type="Pfam" id="PF01361"/>
    </source>
</evidence>
<comment type="similarity">
    <text evidence="1">Belongs to the 4-oxalocrotonate tautomerase family.</text>
</comment>
<dbReference type="AlphaFoldDB" id="A0A3S2ZA88"/>
<feature type="domain" description="4-oxalocrotonate tautomerase-like" evidence="3">
    <location>
        <begin position="2"/>
        <end position="62"/>
    </location>
</feature>
<dbReference type="GO" id="GO:0016853">
    <property type="term" value="F:isomerase activity"/>
    <property type="evidence" value="ECO:0007669"/>
    <property type="project" value="UniProtKB-KW"/>
</dbReference>
<dbReference type="EMBL" id="SADE01000001">
    <property type="protein sequence ID" value="RVU39121.1"/>
    <property type="molecule type" value="Genomic_DNA"/>
</dbReference>
<proteinExistence type="inferred from homology"/>
<organism evidence="4 5">
    <name type="scientific">Hwanghaeella grinnelliae</name>
    <dbReference type="NCBI Taxonomy" id="2500179"/>
    <lineage>
        <taxon>Bacteria</taxon>
        <taxon>Pseudomonadati</taxon>
        <taxon>Pseudomonadota</taxon>
        <taxon>Alphaproteobacteria</taxon>
        <taxon>Rhodospirillales</taxon>
        <taxon>Rhodospirillaceae</taxon>
        <taxon>Hwanghaeella</taxon>
    </lineage>
</organism>
<keyword evidence="5" id="KW-1185">Reference proteome</keyword>
<sequence length="72" mass="7684">MPLIDIQVMEGVFTDEEKGAMIAKVSDAFGEVVGATLRDATSIRVHEVKSGSWGYGGKPLTTEDAKAMRARG</sequence>
<evidence type="ECO:0000256" key="2">
    <source>
        <dbReference type="ARBA" id="ARBA00023235"/>
    </source>
</evidence>
<dbReference type="PANTHER" id="PTHR35530:SF1">
    <property type="entry name" value="2-HYDROXYMUCONATE TAUTOMERASE"/>
    <property type="match status" value="1"/>
</dbReference>
<gene>
    <name evidence="4" type="ORF">EOI86_07660</name>
</gene>
<accession>A0A3S2ZA88</accession>
<comment type="caution">
    <text evidence="4">The sequence shown here is derived from an EMBL/GenBank/DDBJ whole genome shotgun (WGS) entry which is preliminary data.</text>
</comment>
<evidence type="ECO:0000256" key="1">
    <source>
        <dbReference type="ARBA" id="ARBA00006723"/>
    </source>
</evidence>
<dbReference type="OrthoDB" id="8098375at2"/>
<evidence type="ECO:0000313" key="5">
    <source>
        <dbReference type="Proteomes" id="UP000287447"/>
    </source>
</evidence>
<reference evidence="5" key="1">
    <citation type="submission" date="2019-01" db="EMBL/GenBank/DDBJ databases">
        <title>Gri0909 isolated from a small marine red alga.</title>
        <authorList>
            <person name="Kim J."/>
            <person name="Jeong S.E."/>
            <person name="Jeon C.O."/>
        </authorList>
    </citation>
    <scope>NUCLEOTIDE SEQUENCE [LARGE SCALE GENOMIC DNA]</scope>
    <source>
        <strain evidence="5">Gri0909</strain>
    </source>
</reference>
<dbReference type="Gene3D" id="3.30.429.10">
    <property type="entry name" value="Macrophage Migration Inhibitory Factor"/>
    <property type="match status" value="1"/>
</dbReference>
<dbReference type="InterPro" id="IPR014347">
    <property type="entry name" value="Tautomerase/MIF_sf"/>
</dbReference>
<keyword evidence="2" id="KW-0413">Isomerase</keyword>
<dbReference type="RefSeq" id="WP_127764493.1">
    <property type="nucleotide sequence ID" value="NZ_SADE01000001.1"/>
</dbReference>
<protein>
    <submittedName>
        <fullName evidence="4">4-oxalocrotonate tautomerase</fullName>
    </submittedName>
</protein>
<dbReference type="InterPro" id="IPR004370">
    <property type="entry name" value="4-OT-like_dom"/>
</dbReference>
<dbReference type="PANTHER" id="PTHR35530">
    <property type="entry name" value="TAUTOMERASE-RELATED"/>
    <property type="match status" value="1"/>
</dbReference>
<name>A0A3S2ZA88_9PROT</name>
<evidence type="ECO:0000313" key="4">
    <source>
        <dbReference type="EMBL" id="RVU39121.1"/>
    </source>
</evidence>